<dbReference type="GO" id="GO:0016042">
    <property type="term" value="P:lipid catabolic process"/>
    <property type="evidence" value="ECO:0007669"/>
    <property type="project" value="UniProtKB-UniRule"/>
</dbReference>
<keyword evidence="5" id="KW-1185">Reference proteome</keyword>
<dbReference type="SUPFAM" id="SSF52151">
    <property type="entry name" value="FabD/lysophospholipase-like"/>
    <property type="match status" value="1"/>
</dbReference>
<evidence type="ECO:0000256" key="2">
    <source>
        <dbReference type="PROSITE-ProRule" id="PRU01161"/>
    </source>
</evidence>
<name>X0PRI0_RHOWR</name>
<evidence type="ECO:0000313" key="5">
    <source>
        <dbReference type="Proteomes" id="UP000019491"/>
    </source>
</evidence>
<dbReference type="InterPro" id="IPR002641">
    <property type="entry name" value="PNPLA_dom"/>
</dbReference>
<evidence type="ECO:0000313" key="4">
    <source>
        <dbReference type="EMBL" id="GAF45504.1"/>
    </source>
</evidence>
<dbReference type="OrthoDB" id="2339873at2"/>
<reference evidence="4 5" key="1">
    <citation type="submission" date="2014-02" db="EMBL/GenBank/DDBJ databases">
        <title>Whole genome shotgun sequence of Rhodococcus wratislaviensis NBRC 100605.</title>
        <authorList>
            <person name="Hosoyama A."/>
            <person name="Tsuchikane K."/>
            <person name="Yoshida I."/>
            <person name="Ohji S."/>
            <person name="Ichikawa N."/>
            <person name="Yamazoe A."/>
            <person name="Fujita N."/>
        </authorList>
    </citation>
    <scope>NUCLEOTIDE SEQUENCE [LARGE SCALE GENOMIC DNA]</scope>
    <source>
        <strain evidence="4 5">NBRC 100605</strain>
    </source>
</reference>
<dbReference type="PROSITE" id="PS51635">
    <property type="entry name" value="PNPLA"/>
    <property type="match status" value="1"/>
</dbReference>
<feature type="domain" description="PNPLA" evidence="3">
    <location>
        <begin position="11"/>
        <end position="204"/>
    </location>
</feature>
<dbReference type="EMBL" id="BAWF01000022">
    <property type="protein sequence ID" value="GAF45504.1"/>
    <property type="molecule type" value="Genomic_DNA"/>
</dbReference>
<feature type="short sequence motif" description="GXSXG" evidence="2">
    <location>
        <begin position="46"/>
        <end position="50"/>
    </location>
</feature>
<organism evidence="4 5">
    <name type="scientific">Rhodococcus wratislaviensis NBRC 100605</name>
    <dbReference type="NCBI Taxonomy" id="1219028"/>
    <lineage>
        <taxon>Bacteria</taxon>
        <taxon>Bacillati</taxon>
        <taxon>Actinomycetota</taxon>
        <taxon>Actinomycetes</taxon>
        <taxon>Mycobacteriales</taxon>
        <taxon>Nocardiaceae</taxon>
        <taxon>Rhodococcus</taxon>
    </lineage>
</organism>
<dbReference type="Proteomes" id="UP000019491">
    <property type="component" value="Unassembled WGS sequence"/>
</dbReference>
<dbReference type="Gene3D" id="3.40.1090.10">
    <property type="entry name" value="Cytosolic phospholipase A2 catalytic domain"/>
    <property type="match status" value="2"/>
</dbReference>
<feature type="short sequence motif" description="DGA/G" evidence="2">
    <location>
        <begin position="190"/>
        <end position="192"/>
    </location>
</feature>
<dbReference type="AlphaFoldDB" id="X0PRI0"/>
<dbReference type="InterPro" id="IPR016035">
    <property type="entry name" value="Acyl_Trfase/lysoPLipase"/>
</dbReference>
<dbReference type="Pfam" id="PF01734">
    <property type="entry name" value="Patatin"/>
    <property type="match status" value="1"/>
</dbReference>
<evidence type="ECO:0000256" key="1">
    <source>
        <dbReference type="ARBA" id="ARBA00023098"/>
    </source>
</evidence>
<feature type="active site" description="Nucleophile" evidence="2">
    <location>
        <position position="48"/>
    </location>
</feature>
<dbReference type="GO" id="GO:0016787">
    <property type="term" value="F:hydrolase activity"/>
    <property type="evidence" value="ECO:0007669"/>
    <property type="project" value="UniProtKB-UniRule"/>
</dbReference>
<protein>
    <recommendedName>
        <fullName evidence="3">PNPLA domain-containing protein</fullName>
    </recommendedName>
</protein>
<comment type="caution">
    <text evidence="4">The sequence shown here is derived from an EMBL/GenBank/DDBJ whole genome shotgun (WGS) entry which is preliminary data.</text>
</comment>
<feature type="active site" description="Proton acceptor" evidence="2">
    <location>
        <position position="190"/>
    </location>
</feature>
<sequence>MSHSEIRRAVVLGGGGVTGIAWEIGVLAGLSESGISLADHADALYGTSAGAFAATLIASGADIAQRYRDQFEQADFEIAVAMPDDVAQRYNEAVQANYGNAIPLAKAYGHIARTSDPVSPDVRLRVVRHRLGVDRWPNDRLRLTAIDADTGKLVVLDSSSGLSLVEAANASGAVPGIWPMVSAGGRNWIDGGMISAANAELGTGFDRVLVIAPVPESTAGFDSVDAAAAKLRETAEVTVITPNRAAVEAIGPNVFDPSRRGACAHAGLIQAREASAEILARWVA</sequence>
<keyword evidence="2" id="KW-0378">Hydrolase</keyword>
<evidence type="ECO:0000259" key="3">
    <source>
        <dbReference type="PROSITE" id="PS51635"/>
    </source>
</evidence>
<comment type="caution">
    <text evidence="2">Lacks conserved residue(s) required for the propagation of feature annotation.</text>
</comment>
<dbReference type="RefSeq" id="WP_037232075.1">
    <property type="nucleotide sequence ID" value="NZ_BAWF01000022.1"/>
</dbReference>
<gene>
    <name evidence="4" type="ORF">RW1_022_00840</name>
</gene>
<accession>X0PRI0</accession>
<proteinExistence type="predicted"/>
<keyword evidence="1 2" id="KW-0443">Lipid metabolism</keyword>
<keyword evidence="2" id="KW-0442">Lipid degradation</keyword>